<organism evidence="1 2">
    <name type="scientific">Rhynocoris fuscipes</name>
    <dbReference type="NCBI Taxonomy" id="488301"/>
    <lineage>
        <taxon>Eukaryota</taxon>
        <taxon>Metazoa</taxon>
        <taxon>Ecdysozoa</taxon>
        <taxon>Arthropoda</taxon>
        <taxon>Hexapoda</taxon>
        <taxon>Insecta</taxon>
        <taxon>Pterygota</taxon>
        <taxon>Neoptera</taxon>
        <taxon>Paraneoptera</taxon>
        <taxon>Hemiptera</taxon>
        <taxon>Heteroptera</taxon>
        <taxon>Panheteroptera</taxon>
        <taxon>Cimicomorpha</taxon>
        <taxon>Reduviidae</taxon>
        <taxon>Harpactorinae</taxon>
        <taxon>Harpactorini</taxon>
        <taxon>Rhynocoris</taxon>
    </lineage>
</organism>
<proteinExistence type="predicted"/>
<protein>
    <submittedName>
        <fullName evidence="1">Uncharacterized protein</fullName>
    </submittedName>
</protein>
<dbReference type="Proteomes" id="UP001461498">
    <property type="component" value="Unassembled WGS sequence"/>
</dbReference>
<comment type="caution">
    <text evidence="1">The sequence shown here is derived from an EMBL/GenBank/DDBJ whole genome shotgun (WGS) entry which is preliminary data.</text>
</comment>
<accession>A0AAW1CEP9</accession>
<gene>
    <name evidence="1" type="ORF">O3M35_013187</name>
</gene>
<evidence type="ECO:0000313" key="2">
    <source>
        <dbReference type="Proteomes" id="UP001461498"/>
    </source>
</evidence>
<evidence type="ECO:0000313" key="1">
    <source>
        <dbReference type="EMBL" id="KAK9496526.1"/>
    </source>
</evidence>
<name>A0AAW1CEP9_9HEMI</name>
<keyword evidence="2" id="KW-1185">Reference proteome</keyword>
<dbReference type="EMBL" id="JAPXFL010000074">
    <property type="protein sequence ID" value="KAK9496526.1"/>
    <property type="molecule type" value="Genomic_DNA"/>
</dbReference>
<dbReference type="AlphaFoldDB" id="A0AAW1CEP9"/>
<reference evidence="1 2" key="1">
    <citation type="submission" date="2022-12" db="EMBL/GenBank/DDBJ databases">
        <title>Chromosome-level genome assembly of true bugs.</title>
        <authorList>
            <person name="Ma L."/>
            <person name="Li H."/>
        </authorList>
    </citation>
    <scope>NUCLEOTIDE SEQUENCE [LARGE SCALE GENOMIC DNA]</scope>
    <source>
        <strain evidence="1">Lab_2022b</strain>
    </source>
</reference>
<sequence>MLKSSRTRRLLVSGKDWQEDMKKGMRAASMSNDMAALIKDKTKLNTEINTFYTKVIEERPAATVTVASAMPASLKESPVIRYPLLAASGDQQTISKTTAVDDNDLKAKHIEAEKHKRFTLLNQCWKNLYELEHTSRPPPSQEKKEILQSMIQTIMSGKSFCQCKNCRNITFPIGGLDKMNSSLGYCYEKSQLKLEEASPGFFPSNGKVHLSLKTDENNLWVGIVAV</sequence>